<evidence type="ECO:0000256" key="2">
    <source>
        <dbReference type="ARBA" id="ARBA00022692"/>
    </source>
</evidence>
<dbReference type="EMBL" id="ML977513">
    <property type="protein sequence ID" value="KAF2126545.1"/>
    <property type="molecule type" value="Genomic_DNA"/>
</dbReference>
<comment type="subcellular location">
    <subcellularLocation>
        <location evidence="1">Cell membrane</location>
        <topology evidence="1">Multi-pass membrane protein</topology>
    </subcellularLocation>
</comment>
<feature type="compositionally biased region" description="Basic and acidic residues" evidence="5">
    <location>
        <begin position="1100"/>
        <end position="1109"/>
    </location>
</feature>
<feature type="transmembrane region" description="Helical" evidence="6">
    <location>
        <begin position="896"/>
        <end position="920"/>
    </location>
</feature>
<dbReference type="AlphaFoldDB" id="A0A6A6A5U1"/>
<evidence type="ECO:0000256" key="1">
    <source>
        <dbReference type="ARBA" id="ARBA00004651"/>
    </source>
</evidence>
<dbReference type="OrthoDB" id="5430750at2759"/>
<keyword evidence="2 6" id="KW-0812">Transmembrane</keyword>
<evidence type="ECO:0000256" key="3">
    <source>
        <dbReference type="ARBA" id="ARBA00022989"/>
    </source>
</evidence>
<sequence length="1143" mass="131206">MAVEDEGKSMVKIYTLPDPESATTCENIGIRWYHLHSEQLSFPHFMETCLAVPGLSERSKMLIRKTFSKIEKEKARMALDGMFIEPGTVLRGDEDCQSDPHSVIFCCVPYFDLQPALKKAPNGHADRLCAPKTLIQAYYPYEPVRERDLEQAYRKFGDDHSNRLIHVPNLWVMNIGSHAVVTCGHQPLTKEFVKSIEVVPEDLQPLRLEATTGGTDRIRLKDWDGRMLHFSLEECRSFFQMEQRLREVKYSLNGKVNKRDLELGWITTGGEKKVTPLIWTDIIKQNGSMFIDLTVSDKDKTKKVDNKHIIIPLPQLLASSTLSSSVPPFFHWPQTTEDCNQINQPQTPQGLILPDVKRAIHCLEQVDKAMMSETLNRREADNAVGSTFTSTSFYQGLQEDTSENVRSIMASLLRLAQENTEHDESKLTHHQFVIYSQCAKIAKMASEFFQIVNATFKLFVEDVDKSTVLRKVWGAMASMYVLVVKSCQLGDLGDDPAEYSDPNQTHAELTKARWFIRPFSNDPFSPDPEADEKLKQSLRRCRPCRHLHAYRTPQAALEHLQKHLEPASLLEQEEDLSRTHQKAEYSTSSTELPRRSPPAVKEANQNLKDRILSLAQLKREQMDASSLRTLHRACQTARELFIQARELAEGVMNEDKTMSELYHLPNQLLEAFRQIVVFYLAVERALFYTEASFLGDGPQSDPYSWPYQPEQGLTVVERFGDGAWCSLADTRRELCKMVMSKPPRDVFKRLSLGPEYLCSWFMRRLLVKPLEKSMTVADMYREYLSTIQFQVNHRPGKRLLRSITLLHEELLILRKVNSWQTKAITNYMFVLDDATYEKDIPSRRGMFPYERMLLNSCLESLALANEEYVDQINRCGPLSETTKQSLEINEEDHGKAIMVFTIVTIIFLPLSFVTSYFGMNSSDLRDMESGQSLFWIVAVPLTVFTMSSIMLIGYNGDELRDLITSIYRTLTGKHRGTSARGISVAQRKDAHLIQGDSSSMVDRESYADSAEFASPRPEYYAEEYSRPTFEPEPITTKIATASYSAPASRPVGYSVRSKPPIHYNTSMNTRRETRYNVEELRLLPPMVRMAEPWAEESSDEERRNEYTWEKKHRKGASARIASLMYAEKENTRTRERFSSRRGY</sequence>
<accession>A0A6A6A5U1</accession>
<dbReference type="GO" id="GO:0015095">
    <property type="term" value="F:magnesium ion transmembrane transporter activity"/>
    <property type="evidence" value="ECO:0007669"/>
    <property type="project" value="TreeGrafter"/>
</dbReference>
<dbReference type="InterPro" id="IPR045863">
    <property type="entry name" value="CorA_TM1_TM2"/>
</dbReference>
<evidence type="ECO:0000313" key="8">
    <source>
        <dbReference type="Proteomes" id="UP000799771"/>
    </source>
</evidence>
<feature type="region of interest" description="Disordered" evidence="5">
    <location>
        <begin position="571"/>
        <end position="604"/>
    </location>
</feature>
<dbReference type="GeneID" id="54404590"/>
<gene>
    <name evidence="7" type="ORF">P153DRAFT_297485</name>
</gene>
<feature type="transmembrane region" description="Helical" evidence="6">
    <location>
        <begin position="932"/>
        <end position="954"/>
    </location>
</feature>
<dbReference type="GO" id="GO:0005886">
    <property type="term" value="C:plasma membrane"/>
    <property type="evidence" value="ECO:0007669"/>
    <property type="project" value="UniProtKB-SubCell"/>
</dbReference>
<dbReference type="InterPro" id="IPR002523">
    <property type="entry name" value="MgTranspt_CorA/ZnTranspt_ZntB"/>
</dbReference>
<evidence type="ECO:0000313" key="7">
    <source>
        <dbReference type="EMBL" id="KAF2126545.1"/>
    </source>
</evidence>
<dbReference type="PANTHER" id="PTHR46494:SF1">
    <property type="entry name" value="CORA FAMILY METAL ION TRANSPORTER (EUROFUNG)"/>
    <property type="match status" value="1"/>
</dbReference>
<feature type="region of interest" description="Disordered" evidence="5">
    <location>
        <begin position="1094"/>
        <end position="1116"/>
    </location>
</feature>
<feature type="compositionally biased region" description="Basic and acidic residues" evidence="5">
    <location>
        <begin position="1126"/>
        <end position="1143"/>
    </location>
</feature>
<protein>
    <submittedName>
        <fullName evidence="7">Uncharacterized protein</fullName>
    </submittedName>
</protein>
<evidence type="ECO:0000256" key="5">
    <source>
        <dbReference type="SAM" id="MobiDB-lite"/>
    </source>
</evidence>
<dbReference type="GO" id="GO:0015087">
    <property type="term" value="F:cobalt ion transmembrane transporter activity"/>
    <property type="evidence" value="ECO:0007669"/>
    <property type="project" value="TreeGrafter"/>
</dbReference>
<proteinExistence type="predicted"/>
<keyword evidence="4 6" id="KW-0472">Membrane</keyword>
<dbReference type="GO" id="GO:0000287">
    <property type="term" value="F:magnesium ion binding"/>
    <property type="evidence" value="ECO:0007669"/>
    <property type="project" value="TreeGrafter"/>
</dbReference>
<feature type="region of interest" description="Disordered" evidence="5">
    <location>
        <begin position="1124"/>
        <end position="1143"/>
    </location>
</feature>
<dbReference type="RefSeq" id="XP_033520937.1">
    <property type="nucleotide sequence ID" value="XM_033664158.1"/>
</dbReference>
<reference evidence="7" key="1">
    <citation type="journal article" date="2020" name="Stud. Mycol.">
        <title>101 Dothideomycetes genomes: a test case for predicting lifestyles and emergence of pathogens.</title>
        <authorList>
            <person name="Haridas S."/>
            <person name="Albert R."/>
            <person name="Binder M."/>
            <person name="Bloem J."/>
            <person name="Labutti K."/>
            <person name="Salamov A."/>
            <person name="Andreopoulos B."/>
            <person name="Baker S."/>
            <person name="Barry K."/>
            <person name="Bills G."/>
            <person name="Bluhm B."/>
            <person name="Cannon C."/>
            <person name="Castanera R."/>
            <person name="Culley D."/>
            <person name="Daum C."/>
            <person name="Ezra D."/>
            <person name="Gonzalez J."/>
            <person name="Henrissat B."/>
            <person name="Kuo A."/>
            <person name="Liang C."/>
            <person name="Lipzen A."/>
            <person name="Lutzoni F."/>
            <person name="Magnuson J."/>
            <person name="Mondo S."/>
            <person name="Nolan M."/>
            <person name="Ohm R."/>
            <person name="Pangilinan J."/>
            <person name="Park H.-J."/>
            <person name="Ramirez L."/>
            <person name="Alfaro M."/>
            <person name="Sun H."/>
            <person name="Tritt A."/>
            <person name="Yoshinaga Y."/>
            <person name="Zwiers L.-H."/>
            <person name="Turgeon B."/>
            <person name="Goodwin S."/>
            <person name="Spatafora J."/>
            <person name="Crous P."/>
            <person name="Grigoriev I."/>
        </authorList>
    </citation>
    <scope>NUCLEOTIDE SEQUENCE</scope>
    <source>
        <strain evidence="7">CBS 119687</strain>
    </source>
</reference>
<dbReference type="PANTHER" id="PTHR46494">
    <property type="entry name" value="CORA FAMILY METAL ION TRANSPORTER (EUROFUNG)"/>
    <property type="match status" value="1"/>
</dbReference>
<keyword evidence="8" id="KW-1185">Reference proteome</keyword>
<keyword evidence="3 6" id="KW-1133">Transmembrane helix</keyword>
<dbReference type="SUPFAM" id="SSF144083">
    <property type="entry name" value="Magnesium transport protein CorA, transmembrane region"/>
    <property type="match status" value="1"/>
</dbReference>
<dbReference type="Pfam" id="PF01544">
    <property type="entry name" value="CorA"/>
    <property type="match status" value="1"/>
</dbReference>
<evidence type="ECO:0000256" key="4">
    <source>
        <dbReference type="ARBA" id="ARBA00023136"/>
    </source>
</evidence>
<dbReference type="Gene3D" id="1.20.58.340">
    <property type="entry name" value="Magnesium transport protein CorA, transmembrane region"/>
    <property type="match status" value="1"/>
</dbReference>
<name>A0A6A6A5U1_9PLEO</name>
<organism evidence="7 8">
    <name type="scientific">Dothidotthia symphoricarpi CBS 119687</name>
    <dbReference type="NCBI Taxonomy" id="1392245"/>
    <lineage>
        <taxon>Eukaryota</taxon>
        <taxon>Fungi</taxon>
        <taxon>Dikarya</taxon>
        <taxon>Ascomycota</taxon>
        <taxon>Pezizomycotina</taxon>
        <taxon>Dothideomycetes</taxon>
        <taxon>Pleosporomycetidae</taxon>
        <taxon>Pleosporales</taxon>
        <taxon>Dothidotthiaceae</taxon>
        <taxon>Dothidotthia</taxon>
    </lineage>
</organism>
<dbReference type="GO" id="GO:0050897">
    <property type="term" value="F:cobalt ion binding"/>
    <property type="evidence" value="ECO:0007669"/>
    <property type="project" value="TreeGrafter"/>
</dbReference>
<dbReference type="Proteomes" id="UP000799771">
    <property type="component" value="Unassembled WGS sequence"/>
</dbReference>
<evidence type="ECO:0000256" key="6">
    <source>
        <dbReference type="SAM" id="Phobius"/>
    </source>
</evidence>